<dbReference type="AlphaFoldDB" id="A0A1A0R3T1"/>
<reference evidence="2" key="1">
    <citation type="submission" date="2016-06" db="EMBL/GenBank/DDBJ databases">
        <authorList>
            <person name="Sutton G."/>
            <person name="Brinkac L."/>
            <person name="Sanka R."/>
            <person name="Adams M."/>
            <person name="Lau E."/>
            <person name="Mehaffy C."/>
            <person name="Tameris M."/>
            <person name="Hatherill M."/>
            <person name="Hanekom W."/>
            <person name="Mahomed H."/>
            <person name="Mcshane H."/>
        </authorList>
    </citation>
    <scope>NUCLEOTIDE SEQUENCE [LARGE SCALE GENOMIC DNA]</scope>
    <source>
        <strain evidence="2">852002-51209_SCH5440388</strain>
    </source>
</reference>
<protein>
    <submittedName>
        <fullName evidence="1">Uncharacterized protein</fullName>
    </submittedName>
</protein>
<comment type="caution">
    <text evidence="1">The sequence shown here is derived from an EMBL/GenBank/DDBJ whole genome shotgun (WGS) entry which is preliminary data.</text>
</comment>
<dbReference type="EMBL" id="LZSO01000026">
    <property type="protein sequence ID" value="OBB29086.1"/>
    <property type="molecule type" value="Genomic_DNA"/>
</dbReference>
<dbReference type="Proteomes" id="UP000093902">
    <property type="component" value="Unassembled WGS sequence"/>
</dbReference>
<evidence type="ECO:0000313" key="2">
    <source>
        <dbReference type="Proteomes" id="UP000093902"/>
    </source>
</evidence>
<sequence length="126" mass="14377">MLYSDTTTDIVWIDHELVAALREEIAELDDEQLLKREYDLHGDAAIREYIIEASLVGIYTSVGPEVAFRRISDGEVFSPDEIEAEFAQDVCDLEPAHRAEITFARWMDEVGYVEVHTEDEIAEGQE</sequence>
<proteinExistence type="predicted"/>
<dbReference type="OrthoDB" id="4764538at2"/>
<accession>A0A1A0R3T1</accession>
<gene>
    <name evidence="1" type="ORF">A5792_19940</name>
</gene>
<organism evidence="1 2">
    <name type="scientific">Mycolicibacterium peregrinum</name>
    <name type="common">Mycobacterium peregrinum</name>
    <dbReference type="NCBI Taxonomy" id="43304"/>
    <lineage>
        <taxon>Bacteria</taxon>
        <taxon>Bacillati</taxon>
        <taxon>Actinomycetota</taxon>
        <taxon>Actinomycetes</taxon>
        <taxon>Mycobacteriales</taxon>
        <taxon>Mycobacteriaceae</taxon>
        <taxon>Mycolicibacterium</taxon>
    </lineage>
</organism>
<name>A0A1A0R3T1_MYCPR</name>
<evidence type="ECO:0000313" key="1">
    <source>
        <dbReference type="EMBL" id="OBB29086.1"/>
    </source>
</evidence>
<dbReference type="RefSeq" id="WP_064932435.1">
    <property type="nucleotide sequence ID" value="NZ_LZSO01000026.1"/>
</dbReference>